<dbReference type="AlphaFoldDB" id="A0A177EAC2"/>
<dbReference type="RefSeq" id="WP_068540435.1">
    <property type="nucleotide sequence ID" value="NZ_LSFI01000001.1"/>
</dbReference>
<sequence>MRLLTVGLTPHRQEFLPPSWELMKGHKAIILEEPPDPYFSKVVKGEISIHAYLEKIEAGFPEYTRRNLEFLSKLYQKGKILCQVEPYLERWLIIREMLDSGVPRVEVQNIPDLAEVYQAEHETFGKLLDYYAAMQGPFDTLVEKIKAFAQADAKRITLRDKMRAQEIISLLHRLPEDMSVYVEAGYIHLKLVYFLAKEKGKLFRLKVENLLLKALKTRGFNGVLPSPGDGLTSYYLFGGKHRNISEDLLAARSIVYIKLIEKEELAPTPEEPFPHLKNELFWRLFVWLLSYEDCKVLDKFIRLLPTPKAREMAKKLFPEAHKKAASLADKAAL</sequence>
<evidence type="ECO:0000313" key="1">
    <source>
        <dbReference type="EMBL" id="OAG28748.1"/>
    </source>
</evidence>
<dbReference type="EMBL" id="LSFI01000001">
    <property type="protein sequence ID" value="OAG28748.1"/>
    <property type="molecule type" value="Genomic_DNA"/>
</dbReference>
<accession>A0A177EAC2</accession>
<reference evidence="1 2" key="1">
    <citation type="submission" date="2016-02" db="EMBL/GenBank/DDBJ databases">
        <title>Draft genome sequence of Thermodesulfatator sp. S606.</title>
        <authorList>
            <person name="Lai Q."/>
            <person name="Cao J."/>
            <person name="Dupont S."/>
            <person name="Shao Z."/>
            <person name="Jebbar M."/>
            <person name="Alain K."/>
        </authorList>
    </citation>
    <scope>NUCLEOTIDE SEQUENCE [LARGE SCALE GENOMIC DNA]</scope>
    <source>
        <strain evidence="1 2">S606</strain>
    </source>
</reference>
<protein>
    <submittedName>
        <fullName evidence="1">Uncharacterized protein</fullName>
    </submittedName>
</protein>
<proteinExistence type="predicted"/>
<dbReference type="OrthoDB" id="5501943at2"/>
<gene>
    <name evidence="1" type="ORF">TH606_00350</name>
</gene>
<organism evidence="1 2">
    <name type="scientific">Thermodesulfatator autotrophicus</name>
    <dbReference type="NCBI Taxonomy" id="1795632"/>
    <lineage>
        <taxon>Bacteria</taxon>
        <taxon>Pseudomonadati</taxon>
        <taxon>Thermodesulfobacteriota</taxon>
        <taxon>Thermodesulfobacteria</taxon>
        <taxon>Thermodesulfobacteriales</taxon>
        <taxon>Thermodesulfatatoraceae</taxon>
        <taxon>Thermodesulfatator</taxon>
    </lineage>
</organism>
<comment type="caution">
    <text evidence="1">The sequence shown here is derived from an EMBL/GenBank/DDBJ whole genome shotgun (WGS) entry which is preliminary data.</text>
</comment>
<dbReference type="STRING" id="1795632.TH606_00350"/>
<evidence type="ECO:0000313" key="2">
    <source>
        <dbReference type="Proteomes" id="UP000076964"/>
    </source>
</evidence>
<name>A0A177EAC2_9BACT</name>
<dbReference type="Proteomes" id="UP000076964">
    <property type="component" value="Unassembled WGS sequence"/>
</dbReference>
<keyword evidence="2" id="KW-1185">Reference proteome</keyword>